<dbReference type="PROSITE" id="PS50801">
    <property type="entry name" value="STAS"/>
    <property type="match status" value="1"/>
</dbReference>
<dbReference type="InParanoid" id="A0A2T0GS68"/>
<evidence type="ECO:0000256" key="1">
    <source>
        <dbReference type="SAM" id="MobiDB-lite"/>
    </source>
</evidence>
<protein>
    <submittedName>
        <fullName evidence="3">Anti-sigma factor antagonist</fullName>
    </submittedName>
</protein>
<gene>
    <name evidence="3" type="ORF">CEP50_18080</name>
</gene>
<feature type="domain" description="STAS" evidence="2">
    <location>
        <begin position="42"/>
        <end position="110"/>
    </location>
</feature>
<dbReference type="AlphaFoldDB" id="A0A2T0GS68"/>
<keyword evidence="4" id="KW-1185">Reference proteome</keyword>
<dbReference type="Proteomes" id="UP000239352">
    <property type="component" value="Unassembled WGS sequence"/>
</dbReference>
<sequence>MSEFDIPEQSPRAPHIESLPAYRPGARPDRPLRCGDHHPQAGTLVVSASGTLDMAASTAFAESLRRRLERAVATLVLDLSGIEFIDTNGVITLLETAARTRLRGVELVLVPSPTVTRLLTLLEVDDRFLHADSAEQAAASPRRGAARPRSR</sequence>
<evidence type="ECO:0000313" key="3">
    <source>
        <dbReference type="EMBL" id="PRW61955.1"/>
    </source>
</evidence>
<reference evidence="3 4" key="1">
    <citation type="submission" date="2018-03" db="EMBL/GenBank/DDBJ databases">
        <title>Actinopolyspora mortivallis from Sahara, screening for active biomolecules.</title>
        <authorList>
            <person name="Selama O."/>
            <person name="Wellington E.M.H."/>
            <person name="Hacene H."/>
        </authorList>
    </citation>
    <scope>NUCLEOTIDE SEQUENCE [LARGE SCALE GENOMIC DNA]</scope>
    <source>
        <strain evidence="3 4">M5A</strain>
    </source>
</reference>
<name>A0A2T0GS68_ACTMO</name>
<dbReference type="RefSeq" id="WP_106115129.1">
    <property type="nucleotide sequence ID" value="NZ_PVSR01000048.1"/>
</dbReference>
<dbReference type="PANTHER" id="PTHR33495:SF2">
    <property type="entry name" value="ANTI-SIGMA FACTOR ANTAGONIST TM_1081-RELATED"/>
    <property type="match status" value="1"/>
</dbReference>
<dbReference type="STRING" id="1050202.GCA_000384035_01511"/>
<dbReference type="Pfam" id="PF01740">
    <property type="entry name" value="STAS"/>
    <property type="match status" value="1"/>
</dbReference>
<evidence type="ECO:0000313" key="4">
    <source>
        <dbReference type="Proteomes" id="UP000239352"/>
    </source>
</evidence>
<dbReference type="CDD" id="cd07043">
    <property type="entry name" value="STAS_anti-anti-sigma_factors"/>
    <property type="match status" value="1"/>
</dbReference>
<dbReference type="PANTHER" id="PTHR33495">
    <property type="entry name" value="ANTI-SIGMA FACTOR ANTAGONIST TM_1081-RELATED-RELATED"/>
    <property type="match status" value="1"/>
</dbReference>
<organism evidence="3 4">
    <name type="scientific">Actinopolyspora mortivallis</name>
    <dbReference type="NCBI Taxonomy" id="33906"/>
    <lineage>
        <taxon>Bacteria</taxon>
        <taxon>Bacillati</taxon>
        <taxon>Actinomycetota</taxon>
        <taxon>Actinomycetes</taxon>
        <taxon>Actinopolysporales</taxon>
        <taxon>Actinopolysporaceae</taxon>
        <taxon>Actinopolyspora</taxon>
    </lineage>
</organism>
<dbReference type="InterPro" id="IPR002645">
    <property type="entry name" value="STAS_dom"/>
</dbReference>
<dbReference type="EMBL" id="PVSR01000048">
    <property type="protein sequence ID" value="PRW61955.1"/>
    <property type="molecule type" value="Genomic_DNA"/>
</dbReference>
<evidence type="ECO:0000259" key="2">
    <source>
        <dbReference type="PROSITE" id="PS50801"/>
    </source>
</evidence>
<dbReference type="InterPro" id="IPR036513">
    <property type="entry name" value="STAS_dom_sf"/>
</dbReference>
<proteinExistence type="predicted"/>
<comment type="caution">
    <text evidence="3">The sequence shown here is derived from an EMBL/GenBank/DDBJ whole genome shotgun (WGS) entry which is preliminary data.</text>
</comment>
<feature type="region of interest" description="Disordered" evidence="1">
    <location>
        <begin position="1"/>
        <end position="29"/>
    </location>
</feature>
<dbReference type="Gene3D" id="3.30.750.24">
    <property type="entry name" value="STAS domain"/>
    <property type="match status" value="1"/>
</dbReference>
<dbReference type="SUPFAM" id="SSF52091">
    <property type="entry name" value="SpoIIaa-like"/>
    <property type="match status" value="1"/>
</dbReference>
<dbReference type="GO" id="GO:0043856">
    <property type="term" value="F:anti-sigma factor antagonist activity"/>
    <property type="evidence" value="ECO:0007669"/>
    <property type="project" value="TreeGrafter"/>
</dbReference>
<accession>A0A2T0GS68</accession>